<protein>
    <recommendedName>
        <fullName evidence="4">DUF3187 family protein</fullName>
    </recommendedName>
</protein>
<sequence length="313" mass="35205">MKKAYCCLALLLSPAMAADFGPLDVASQSPILSSTLVPKLHEAADAHQGPSRFSARAAIASIWDDAQDGSYFFDYYQNEVALSAATNLAEDWRLHGSAAYHWVGNNHLDSLTKAFHRTLGISQNGRDDVPRHDSHLRIGDREWRGFNGESLDRTLDLYLEHYLWGYERQALSLGGSLFWNDVGGPFSQSRFEQGLQLNYSLTPLAGHRLHLMAGVSHRNDDDYLGIPLRDTNWNAAVGYRYQLAQAHSVLVEYHLSQGLAKDMGQLSDEVHELMLGYRYQWQDSALELTMTENAVSHDNSADIAFTLAYRWQL</sequence>
<keyword evidence="1" id="KW-0732">Signal</keyword>
<keyword evidence="3" id="KW-1185">Reference proteome</keyword>
<dbReference type="Proteomes" id="UP000006755">
    <property type="component" value="Unassembled WGS sequence"/>
</dbReference>
<proteinExistence type="predicted"/>
<feature type="signal peptide" evidence="1">
    <location>
        <begin position="1"/>
        <end position="17"/>
    </location>
</feature>
<dbReference type="InterPro" id="IPR021523">
    <property type="entry name" value="DUF3187"/>
</dbReference>
<name>K2JRD1_9GAMM</name>
<dbReference type="Pfam" id="PF11383">
    <property type="entry name" value="DUF3187"/>
    <property type="match status" value="1"/>
</dbReference>
<comment type="caution">
    <text evidence="2">The sequence shown here is derived from an EMBL/GenBank/DDBJ whole genome shotgun (WGS) entry which is preliminary data.</text>
</comment>
<dbReference type="OrthoDB" id="5852241at2"/>
<dbReference type="eggNOG" id="ENOG502ZE4B">
    <property type="taxonomic scope" value="Bacteria"/>
</dbReference>
<dbReference type="AlphaFoldDB" id="K2JRD1"/>
<gene>
    <name evidence="2" type="ORF">B3C1_00795</name>
</gene>
<accession>K2JRD1</accession>
<evidence type="ECO:0000313" key="2">
    <source>
        <dbReference type="EMBL" id="EKE77953.1"/>
    </source>
</evidence>
<evidence type="ECO:0000256" key="1">
    <source>
        <dbReference type="SAM" id="SignalP"/>
    </source>
</evidence>
<dbReference type="STRING" id="745411.B3C1_00795"/>
<reference evidence="2 3" key="1">
    <citation type="journal article" date="2012" name="J. Bacteriol.">
        <title>Genome Sequence of Gallaecimonas xiamenensis Type Strain 3-C-1.</title>
        <authorList>
            <person name="Lai Q."/>
            <person name="Wang L."/>
            <person name="Wang W."/>
            <person name="Shao Z."/>
        </authorList>
    </citation>
    <scope>NUCLEOTIDE SEQUENCE [LARGE SCALE GENOMIC DNA]</scope>
    <source>
        <strain evidence="2 3">3-C-1</strain>
    </source>
</reference>
<evidence type="ECO:0000313" key="3">
    <source>
        <dbReference type="Proteomes" id="UP000006755"/>
    </source>
</evidence>
<dbReference type="SUPFAM" id="SSF56935">
    <property type="entry name" value="Porins"/>
    <property type="match status" value="1"/>
</dbReference>
<organism evidence="2 3">
    <name type="scientific">Gallaecimonas xiamenensis 3-C-1</name>
    <dbReference type="NCBI Taxonomy" id="745411"/>
    <lineage>
        <taxon>Bacteria</taxon>
        <taxon>Pseudomonadati</taxon>
        <taxon>Pseudomonadota</taxon>
        <taxon>Gammaproteobacteria</taxon>
        <taxon>Enterobacterales</taxon>
        <taxon>Gallaecimonadaceae</taxon>
        <taxon>Gallaecimonas</taxon>
    </lineage>
</organism>
<evidence type="ECO:0008006" key="4">
    <source>
        <dbReference type="Google" id="ProtNLM"/>
    </source>
</evidence>
<feature type="chain" id="PRO_5003862176" description="DUF3187 family protein" evidence="1">
    <location>
        <begin position="18"/>
        <end position="313"/>
    </location>
</feature>
<dbReference type="RefSeq" id="WP_008482255.1">
    <property type="nucleotide sequence ID" value="NZ_AMRI01000001.1"/>
</dbReference>
<dbReference type="EMBL" id="AMRI01000001">
    <property type="protein sequence ID" value="EKE77953.1"/>
    <property type="molecule type" value="Genomic_DNA"/>
</dbReference>